<dbReference type="InterPro" id="IPR043519">
    <property type="entry name" value="NT_sf"/>
</dbReference>
<dbReference type="Proteomes" id="UP001063698">
    <property type="component" value="Chromosome"/>
</dbReference>
<sequence length="195" mass="22776">MDKKMKELLRYAISECLRKSKDFSDETERVACFLACLNEVLEKLGTRLQVTGGFAVELYTGASYRTADIDVKLDNPSVADLLEEALNEIAERGGREWIFQGLLKAIDLLPSEVEECLIIETPCGKLYVERPERLLVRYLAAWKYWNSTEDRDKALMLAYAWSDHLDWEILERLAKKELVEDKLEEVRRWLRRLSR</sequence>
<organism evidence="1 2">
    <name type="scientific">Ignicoccus pacificus DSM 13166</name>
    <dbReference type="NCBI Taxonomy" id="940294"/>
    <lineage>
        <taxon>Archaea</taxon>
        <taxon>Thermoproteota</taxon>
        <taxon>Thermoprotei</taxon>
        <taxon>Desulfurococcales</taxon>
        <taxon>Desulfurococcaceae</taxon>
        <taxon>Ignicoccus</taxon>
    </lineage>
</organism>
<proteinExistence type="predicted"/>
<name>A0A977PJW4_9CREN</name>
<evidence type="ECO:0000313" key="1">
    <source>
        <dbReference type="EMBL" id="UXD21317.1"/>
    </source>
</evidence>
<dbReference type="SUPFAM" id="SSF81301">
    <property type="entry name" value="Nucleotidyltransferase"/>
    <property type="match status" value="1"/>
</dbReference>
<protein>
    <submittedName>
        <fullName evidence="1">Uncharacterized protein</fullName>
    </submittedName>
</protein>
<dbReference type="KEGG" id="ipc:IPA_02820"/>
<evidence type="ECO:0000313" key="2">
    <source>
        <dbReference type="Proteomes" id="UP001063698"/>
    </source>
</evidence>
<reference evidence="1" key="1">
    <citation type="submission" date="2013-11" db="EMBL/GenBank/DDBJ databases">
        <title>Comparative genomics of Ignicoccus.</title>
        <authorList>
            <person name="Podar M."/>
        </authorList>
    </citation>
    <scope>NUCLEOTIDE SEQUENCE</scope>
    <source>
        <strain evidence="1">DSM 13166</strain>
    </source>
</reference>
<dbReference type="EMBL" id="CP006868">
    <property type="protein sequence ID" value="UXD21317.1"/>
    <property type="molecule type" value="Genomic_DNA"/>
</dbReference>
<accession>A0A977PJW4</accession>
<gene>
    <name evidence="1" type="ORF">IPA_02820</name>
</gene>
<dbReference type="AlphaFoldDB" id="A0A977PJW4"/>
<keyword evidence="2" id="KW-1185">Reference proteome</keyword>